<dbReference type="InterPro" id="IPR036390">
    <property type="entry name" value="WH_DNA-bd_sf"/>
</dbReference>
<dbReference type="SUPFAM" id="SSF46785">
    <property type="entry name" value="Winged helix' DNA-binding domain"/>
    <property type="match status" value="1"/>
</dbReference>
<name>A0A229SKN9_9PSEU</name>
<dbReference type="InterPro" id="IPR000944">
    <property type="entry name" value="Tscrpt_reg_Rrf2"/>
</dbReference>
<dbReference type="Pfam" id="PF02082">
    <property type="entry name" value="Rrf2"/>
    <property type="match status" value="1"/>
</dbReference>
<evidence type="ECO:0000256" key="1">
    <source>
        <dbReference type="ARBA" id="ARBA00023125"/>
    </source>
</evidence>
<dbReference type="Proteomes" id="UP000215199">
    <property type="component" value="Unassembled WGS sequence"/>
</dbReference>
<keyword evidence="1" id="KW-0238">DNA-binding</keyword>
<organism evidence="2 3">
    <name type="scientific">Amycolatopsis vastitatis</name>
    <dbReference type="NCBI Taxonomy" id="1905142"/>
    <lineage>
        <taxon>Bacteria</taxon>
        <taxon>Bacillati</taxon>
        <taxon>Actinomycetota</taxon>
        <taxon>Actinomycetes</taxon>
        <taxon>Pseudonocardiales</taxon>
        <taxon>Pseudonocardiaceae</taxon>
        <taxon>Amycolatopsis</taxon>
    </lineage>
</organism>
<dbReference type="GO" id="GO:0005829">
    <property type="term" value="C:cytosol"/>
    <property type="evidence" value="ECO:0007669"/>
    <property type="project" value="TreeGrafter"/>
</dbReference>
<evidence type="ECO:0000313" key="3">
    <source>
        <dbReference type="Proteomes" id="UP000215199"/>
    </source>
</evidence>
<comment type="caution">
    <text evidence="2">The sequence shown here is derived from an EMBL/GenBank/DDBJ whole genome shotgun (WGS) entry which is preliminary data.</text>
</comment>
<proteinExistence type="predicted"/>
<dbReference type="EMBL" id="NMUL01000085">
    <property type="protein sequence ID" value="OXM59340.1"/>
    <property type="molecule type" value="Genomic_DNA"/>
</dbReference>
<dbReference type="PROSITE" id="PS51197">
    <property type="entry name" value="HTH_RRF2_2"/>
    <property type="match status" value="1"/>
</dbReference>
<dbReference type="Gene3D" id="1.10.10.10">
    <property type="entry name" value="Winged helix-like DNA-binding domain superfamily/Winged helix DNA-binding domain"/>
    <property type="match status" value="1"/>
</dbReference>
<sequence length="153" mass="16675">MRVTAKVEYAIRACVQLAADEDDGSATAAQLADKQGIPHKFLHAVLTDLKRARLVHSVRGPDGGYTLARPATAISIADIFRAIDGPMLTVRDQGLSDLHYTGPAGPLLELWMATRTSLRDVFEKTTLADVVANDLPAAVTELASRYREDRRHP</sequence>
<dbReference type="OrthoDB" id="9806902at2"/>
<dbReference type="InterPro" id="IPR036388">
    <property type="entry name" value="WH-like_DNA-bd_sf"/>
</dbReference>
<reference evidence="3" key="1">
    <citation type="submission" date="2017-07" db="EMBL/GenBank/DDBJ databases">
        <title>Comparative genome mining reveals phylogenetic distribution patterns of secondary metabolites in Amycolatopsis.</title>
        <authorList>
            <person name="Adamek M."/>
            <person name="Alanjary M."/>
            <person name="Sales-Ortells H."/>
            <person name="Goodfellow M."/>
            <person name="Bull A.T."/>
            <person name="Kalinowski J."/>
            <person name="Ziemert N."/>
        </authorList>
    </citation>
    <scope>NUCLEOTIDE SEQUENCE [LARGE SCALE GENOMIC DNA]</scope>
    <source>
        <strain evidence="3">H5</strain>
    </source>
</reference>
<accession>A0A229SKN9</accession>
<gene>
    <name evidence="2" type="ORF">CF165_48070</name>
</gene>
<dbReference type="GO" id="GO:0003700">
    <property type="term" value="F:DNA-binding transcription factor activity"/>
    <property type="evidence" value="ECO:0007669"/>
    <property type="project" value="TreeGrafter"/>
</dbReference>
<dbReference type="NCBIfam" id="TIGR00738">
    <property type="entry name" value="rrf2_super"/>
    <property type="match status" value="1"/>
</dbReference>
<protein>
    <submittedName>
        <fullName evidence="2">Transcriptional regulator</fullName>
    </submittedName>
</protein>
<dbReference type="RefSeq" id="WP_093954292.1">
    <property type="nucleotide sequence ID" value="NZ_NMUL01000085.1"/>
</dbReference>
<evidence type="ECO:0000313" key="2">
    <source>
        <dbReference type="EMBL" id="OXM59340.1"/>
    </source>
</evidence>
<dbReference type="PANTHER" id="PTHR33221:SF5">
    <property type="entry name" value="HTH-TYPE TRANSCRIPTIONAL REGULATOR ISCR"/>
    <property type="match status" value="1"/>
</dbReference>
<dbReference type="AlphaFoldDB" id="A0A229SKN9"/>
<dbReference type="PROSITE" id="PS01332">
    <property type="entry name" value="HTH_RRF2_1"/>
    <property type="match status" value="1"/>
</dbReference>
<keyword evidence="3" id="KW-1185">Reference proteome</keyword>
<dbReference type="InterPro" id="IPR030489">
    <property type="entry name" value="TR_Rrf2-type_CS"/>
</dbReference>
<dbReference type="GO" id="GO:0003677">
    <property type="term" value="F:DNA binding"/>
    <property type="evidence" value="ECO:0007669"/>
    <property type="project" value="UniProtKB-KW"/>
</dbReference>
<dbReference type="PANTHER" id="PTHR33221">
    <property type="entry name" value="WINGED HELIX-TURN-HELIX TRANSCRIPTIONAL REGULATOR, RRF2 FAMILY"/>
    <property type="match status" value="1"/>
</dbReference>